<gene>
    <name evidence="12" type="ORF">A3H61_01390</name>
</gene>
<evidence type="ECO:0000256" key="6">
    <source>
        <dbReference type="ARBA" id="ARBA00022989"/>
    </source>
</evidence>
<dbReference type="GO" id="GO:0032977">
    <property type="term" value="F:membrane insertase activity"/>
    <property type="evidence" value="ECO:0007669"/>
    <property type="project" value="InterPro"/>
</dbReference>
<feature type="transmembrane region" description="Helical" evidence="10">
    <location>
        <begin position="141"/>
        <end position="164"/>
    </location>
</feature>
<feature type="transmembrane region" description="Helical" evidence="10">
    <location>
        <begin position="30"/>
        <end position="48"/>
    </location>
</feature>
<feature type="transmembrane region" description="Helical" evidence="10">
    <location>
        <begin position="196"/>
        <end position="218"/>
    </location>
</feature>
<dbReference type="Proteomes" id="UP000178315">
    <property type="component" value="Unassembled WGS sequence"/>
</dbReference>
<sequence length="239" mass="27116">MLELFHTLFYLPLFNLLIFLYTILPMQDMGIAIILLTILVRLMLWPLTKKQIAIQKAMKELQPKLNEIKEKYKDDKIKQGEETMRLYKENNANPASSCLPLLIQLPILLAMYQAFGKGLQADALIDVYSFISKPDVINTQFITLIDLTKPFIPLAILAAIAQFWQAKMMVGARPLTSKDGAKDEAFQAALNNQMVYMMPILTVFIGWKLPAGVMLYWLTGTIMMGVQQIAQLKKSNSTP</sequence>
<name>A0A1G2AE13_9BACT</name>
<proteinExistence type="inferred from homology"/>
<evidence type="ECO:0000256" key="5">
    <source>
        <dbReference type="ARBA" id="ARBA00022927"/>
    </source>
</evidence>
<evidence type="ECO:0000256" key="7">
    <source>
        <dbReference type="ARBA" id="ARBA00023136"/>
    </source>
</evidence>
<evidence type="ECO:0000259" key="11">
    <source>
        <dbReference type="Pfam" id="PF02096"/>
    </source>
</evidence>
<evidence type="ECO:0000256" key="8">
    <source>
        <dbReference type="ARBA" id="ARBA00023186"/>
    </source>
</evidence>
<keyword evidence="3" id="KW-1003">Cell membrane</keyword>
<evidence type="ECO:0000313" key="13">
    <source>
        <dbReference type="Proteomes" id="UP000178315"/>
    </source>
</evidence>
<feature type="transmembrane region" description="Helical" evidence="10">
    <location>
        <begin position="7"/>
        <end position="24"/>
    </location>
</feature>
<evidence type="ECO:0000256" key="2">
    <source>
        <dbReference type="ARBA" id="ARBA00022448"/>
    </source>
</evidence>
<dbReference type="InterPro" id="IPR028055">
    <property type="entry name" value="YidC/Oxa/ALB_C"/>
</dbReference>
<reference evidence="12 13" key="1">
    <citation type="journal article" date="2016" name="Nat. Commun.">
        <title>Thousands of microbial genomes shed light on interconnected biogeochemical processes in an aquifer system.</title>
        <authorList>
            <person name="Anantharaman K."/>
            <person name="Brown C.T."/>
            <person name="Hug L.A."/>
            <person name="Sharon I."/>
            <person name="Castelle C.J."/>
            <person name="Probst A.J."/>
            <person name="Thomas B.C."/>
            <person name="Singh A."/>
            <person name="Wilkins M.J."/>
            <person name="Karaoz U."/>
            <person name="Brodie E.L."/>
            <person name="Williams K.H."/>
            <person name="Hubbard S.S."/>
            <person name="Banfield J.F."/>
        </authorList>
    </citation>
    <scope>NUCLEOTIDE SEQUENCE [LARGE SCALE GENOMIC DNA]</scope>
</reference>
<evidence type="ECO:0000256" key="4">
    <source>
        <dbReference type="ARBA" id="ARBA00022692"/>
    </source>
</evidence>
<evidence type="ECO:0000256" key="1">
    <source>
        <dbReference type="ARBA" id="ARBA00004651"/>
    </source>
</evidence>
<keyword evidence="2" id="KW-0813">Transport</keyword>
<evidence type="ECO:0000256" key="3">
    <source>
        <dbReference type="ARBA" id="ARBA00022475"/>
    </source>
</evidence>
<dbReference type="CDD" id="cd20070">
    <property type="entry name" value="5TM_YidC_Alb3"/>
    <property type="match status" value="1"/>
</dbReference>
<evidence type="ECO:0000256" key="10">
    <source>
        <dbReference type="SAM" id="Phobius"/>
    </source>
</evidence>
<dbReference type="AlphaFoldDB" id="A0A1G2AE13"/>
<dbReference type="InterPro" id="IPR047196">
    <property type="entry name" value="YidC_ALB_C"/>
</dbReference>
<comment type="subcellular location">
    <subcellularLocation>
        <location evidence="1">Cell membrane</location>
        <topology evidence="1">Multi-pass membrane protein</topology>
    </subcellularLocation>
    <subcellularLocation>
        <location evidence="9">Membrane</location>
        <topology evidence="9">Multi-pass membrane protein</topology>
    </subcellularLocation>
</comment>
<dbReference type="GO" id="GO:0051205">
    <property type="term" value="P:protein insertion into membrane"/>
    <property type="evidence" value="ECO:0007669"/>
    <property type="project" value="TreeGrafter"/>
</dbReference>
<dbReference type="PANTHER" id="PTHR12428">
    <property type="entry name" value="OXA1"/>
    <property type="match status" value="1"/>
</dbReference>
<dbReference type="GO" id="GO:0005886">
    <property type="term" value="C:plasma membrane"/>
    <property type="evidence" value="ECO:0007669"/>
    <property type="project" value="UniProtKB-SubCell"/>
</dbReference>
<comment type="similarity">
    <text evidence="9">Belongs to the OXA1/ALB3/YidC family.</text>
</comment>
<dbReference type="NCBIfam" id="TIGR03592">
    <property type="entry name" value="yidC_oxa1_cterm"/>
    <property type="match status" value="1"/>
</dbReference>
<keyword evidence="4 9" id="KW-0812">Transmembrane</keyword>
<comment type="caution">
    <text evidence="12">The sequence shown here is derived from an EMBL/GenBank/DDBJ whole genome shotgun (WGS) entry which is preliminary data.</text>
</comment>
<evidence type="ECO:0000313" key="12">
    <source>
        <dbReference type="EMBL" id="OGY74260.1"/>
    </source>
</evidence>
<organism evidence="12 13">
    <name type="scientific">Candidatus Jacksonbacteria bacterium RIFCSPLOWO2_02_FULL_44_20</name>
    <dbReference type="NCBI Taxonomy" id="1798460"/>
    <lineage>
        <taxon>Bacteria</taxon>
        <taxon>Candidatus Jacksoniibacteriota</taxon>
    </lineage>
</organism>
<keyword evidence="8" id="KW-0143">Chaperone</keyword>
<feature type="domain" description="Membrane insertase YidC/Oxa/ALB C-terminal" evidence="11">
    <location>
        <begin position="29"/>
        <end position="230"/>
    </location>
</feature>
<dbReference type="InterPro" id="IPR001708">
    <property type="entry name" value="YidC/ALB3/OXA1/COX18"/>
</dbReference>
<keyword evidence="6 10" id="KW-1133">Transmembrane helix</keyword>
<dbReference type="GO" id="GO:0015031">
    <property type="term" value="P:protein transport"/>
    <property type="evidence" value="ECO:0007669"/>
    <property type="project" value="UniProtKB-KW"/>
</dbReference>
<protein>
    <recommendedName>
        <fullName evidence="11">Membrane insertase YidC/Oxa/ALB C-terminal domain-containing protein</fullName>
    </recommendedName>
</protein>
<dbReference type="EMBL" id="MHJU01000001">
    <property type="protein sequence ID" value="OGY74260.1"/>
    <property type="molecule type" value="Genomic_DNA"/>
</dbReference>
<keyword evidence="5" id="KW-0653">Protein transport</keyword>
<accession>A0A1G2AE13</accession>
<keyword evidence="7 10" id="KW-0472">Membrane</keyword>
<dbReference type="Pfam" id="PF02096">
    <property type="entry name" value="60KD_IMP"/>
    <property type="match status" value="1"/>
</dbReference>
<dbReference type="PANTHER" id="PTHR12428:SF65">
    <property type="entry name" value="CYTOCHROME C OXIDASE ASSEMBLY PROTEIN COX18, MITOCHONDRIAL"/>
    <property type="match status" value="1"/>
</dbReference>
<evidence type="ECO:0000256" key="9">
    <source>
        <dbReference type="RuleBase" id="RU003945"/>
    </source>
</evidence>